<dbReference type="SUPFAM" id="SSF53933">
    <property type="entry name" value="Microbial ribonucleases"/>
    <property type="match status" value="1"/>
</dbReference>
<dbReference type="Pfam" id="PF00545">
    <property type="entry name" value="Ribonuclease"/>
    <property type="match status" value="1"/>
</dbReference>
<dbReference type="GO" id="GO:0004521">
    <property type="term" value="F:RNA endonuclease activity"/>
    <property type="evidence" value="ECO:0007669"/>
    <property type="project" value="InterPro"/>
</dbReference>
<protein>
    <submittedName>
        <fullName evidence="3">Ribonuclease N</fullName>
    </submittedName>
</protein>
<sequence length="150" mass="16403">MILSVSVTSRGGSVPTPQRPGPGWPLRLAVVLAALVSLVGLAGVVPANAAVYGSCTMSRCADARTARSIWQSKGYPTTAGWYSWPDGRYNYTGGRFYNREGQLPAGATYHEYDVYSRARGAARDAYRIVVNRSTGAVWFSPNHYTDFYRL</sequence>
<dbReference type="OrthoDB" id="4206279at2"/>
<gene>
    <name evidence="3" type="ORF">C1J01_16180</name>
</gene>
<evidence type="ECO:0000313" key="4">
    <source>
        <dbReference type="Proteomes" id="UP000249304"/>
    </source>
</evidence>
<evidence type="ECO:0000256" key="2">
    <source>
        <dbReference type="ARBA" id="ARBA00022801"/>
    </source>
</evidence>
<name>A0A2W2E1K8_9ACTN</name>
<dbReference type="GO" id="GO:0016787">
    <property type="term" value="F:hydrolase activity"/>
    <property type="evidence" value="ECO:0007669"/>
    <property type="project" value="UniProtKB-KW"/>
</dbReference>
<reference evidence="3 4" key="1">
    <citation type="submission" date="2018-01" db="EMBL/GenBank/DDBJ databases">
        <title>Draft genome sequence of Nonomuraea sp. KC333.</title>
        <authorList>
            <person name="Sahin N."/>
            <person name="Saygin H."/>
            <person name="Ay H."/>
        </authorList>
    </citation>
    <scope>NUCLEOTIDE SEQUENCE [LARGE SCALE GENOMIC DNA]</scope>
    <source>
        <strain evidence="3 4">KC333</strain>
    </source>
</reference>
<keyword evidence="4" id="KW-1185">Reference proteome</keyword>
<dbReference type="InterPro" id="IPR000026">
    <property type="entry name" value="N1-like"/>
</dbReference>
<organism evidence="3 4">
    <name type="scientific">Nonomuraea aridisoli</name>
    <dbReference type="NCBI Taxonomy" id="2070368"/>
    <lineage>
        <taxon>Bacteria</taxon>
        <taxon>Bacillati</taxon>
        <taxon>Actinomycetota</taxon>
        <taxon>Actinomycetes</taxon>
        <taxon>Streptosporangiales</taxon>
        <taxon>Streptosporangiaceae</taxon>
        <taxon>Nonomuraea</taxon>
    </lineage>
</organism>
<keyword evidence="1" id="KW-0540">Nuclease</keyword>
<keyword evidence="2" id="KW-0378">Hydrolase</keyword>
<dbReference type="Gene3D" id="3.10.450.30">
    <property type="entry name" value="Microbial ribonucleases"/>
    <property type="match status" value="1"/>
</dbReference>
<dbReference type="AlphaFoldDB" id="A0A2W2E1K8"/>
<accession>A0A2W2E1K8</accession>
<dbReference type="GO" id="GO:0003723">
    <property type="term" value="F:RNA binding"/>
    <property type="evidence" value="ECO:0007669"/>
    <property type="project" value="InterPro"/>
</dbReference>
<evidence type="ECO:0000256" key="1">
    <source>
        <dbReference type="ARBA" id="ARBA00022722"/>
    </source>
</evidence>
<dbReference type="EMBL" id="POUD01000057">
    <property type="protein sequence ID" value="PZG18116.1"/>
    <property type="molecule type" value="Genomic_DNA"/>
</dbReference>
<dbReference type="InterPro" id="IPR016191">
    <property type="entry name" value="Ribonuclease/ribotoxin"/>
</dbReference>
<dbReference type="Proteomes" id="UP000249304">
    <property type="component" value="Unassembled WGS sequence"/>
</dbReference>
<comment type="caution">
    <text evidence="3">The sequence shown here is derived from an EMBL/GenBank/DDBJ whole genome shotgun (WGS) entry which is preliminary data.</text>
</comment>
<proteinExistence type="predicted"/>
<evidence type="ECO:0000313" key="3">
    <source>
        <dbReference type="EMBL" id="PZG18116.1"/>
    </source>
</evidence>